<sequence length="40" mass="4649">MQEISTLITNTIKNISIWSVLDIIVVAYIFYKGYILIKET</sequence>
<feature type="non-terminal residue" evidence="2">
    <location>
        <position position="40"/>
    </location>
</feature>
<evidence type="ECO:0000256" key="1">
    <source>
        <dbReference type="SAM" id="Phobius"/>
    </source>
</evidence>
<name>A0AAW9KIS9_CLOPF</name>
<proteinExistence type="predicted"/>
<evidence type="ECO:0000313" key="2">
    <source>
        <dbReference type="EMBL" id="MDZ7542409.1"/>
    </source>
</evidence>
<reference evidence="2" key="1">
    <citation type="submission" date="2019-11" db="EMBL/GenBank/DDBJ databases">
        <title>Characterization of Clostridium perfringens isolates from swine manure treated agricultural soils.</title>
        <authorList>
            <person name="Wushke S.T."/>
        </authorList>
    </citation>
    <scope>NUCLEOTIDE SEQUENCE</scope>
    <source>
        <strain evidence="2">X62</strain>
    </source>
</reference>
<keyword evidence="1" id="KW-1133">Transmembrane helix</keyword>
<keyword evidence="1" id="KW-0812">Transmembrane</keyword>
<accession>A0AAW9KIS9</accession>
<comment type="caution">
    <text evidence="2">The sequence shown here is derived from an EMBL/GenBank/DDBJ whole genome shotgun (WGS) entry which is preliminary data.</text>
</comment>
<gene>
    <name evidence="2" type="ORF">GNF83_14560</name>
</gene>
<keyword evidence="1" id="KW-0472">Membrane</keyword>
<evidence type="ECO:0000313" key="3">
    <source>
        <dbReference type="Proteomes" id="UP001288944"/>
    </source>
</evidence>
<feature type="transmembrane region" description="Helical" evidence="1">
    <location>
        <begin position="15"/>
        <end position="37"/>
    </location>
</feature>
<protein>
    <submittedName>
        <fullName evidence="2">TIGR00159 family protein</fullName>
    </submittedName>
</protein>
<dbReference type="AlphaFoldDB" id="A0AAW9KIS9"/>
<organism evidence="2 3">
    <name type="scientific">Clostridium perfringens</name>
    <dbReference type="NCBI Taxonomy" id="1502"/>
    <lineage>
        <taxon>Bacteria</taxon>
        <taxon>Bacillati</taxon>
        <taxon>Bacillota</taxon>
        <taxon>Clostridia</taxon>
        <taxon>Eubacteriales</taxon>
        <taxon>Clostridiaceae</taxon>
        <taxon>Clostridium</taxon>
    </lineage>
</organism>
<dbReference type="EMBL" id="WNUR01000134">
    <property type="protein sequence ID" value="MDZ7542409.1"/>
    <property type="molecule type" value="Genomic_DNA"/>
</dbReference>
<dbReference type="Proteomes" id="UP001288944">
    <property type="component" value="Unassembled WGS sequence"/>
</dbReference>